<dbReference type="EMBL" id="VEVQ02000008">
    <property type="protein sequence ID" value="NHN26588.1"/>
    <property type="molecule type" value="Genomic_DNA"/>
</dbReference>
<name>A0ABX0ISA9_9FLAO</name>
<sequence>MSNFIIYGLQIMLIQAFFLLVYQMLLDKETFFKWNRFYLLGTILFSFIVPFITISVFKNANQFVQLNEVVLYNKKSNEITMAVKNQLDANSVVFYVYLFGLILFMVLFFIKLRSIWKLKKNAKVMMYNKNKIYVLKHSNQAFSFLNFIFIGEKNKSNQVILNHELVHKSKKHSVDLLFLEITRILFWFNPMLLVYQNKLTEVHEFEADATVVKLDKVEYFESIINQIFQVRNWSFTNDFFNQSLIKKRIVMLQKSKSKKSAVIKYVLVVPMLLLSILFFSNCVEKEEDPSVYRTNIVEGDETVLVKKEETISFERFENVDETPRFKDCEDVADEETLACFNEQLNLHIKKNFAYPEVAAEENIQGRVAIQFIIDEEGNVTNVMAKGPKNGKLLEEEAIRIVEALPQFIPAKLNGKCVNVKYGLPITFKLM</sequence>
<keyword evidence="9 10" id="KW-0472">Membrane</keyword>
<evidence type="ECO:0000256" key="2">
    <source>
        <dbReference type="ARBA" id="ARBA00006555"/>
    </source>
</evidence>
<dbReference type="SUPFAM" id="SSF74653">
    <property type="entry name" value="TolA/TonB C-terminal domain"/>
    <property type="match status" value="1"/>
</dbReference>
<evidence type="ECO:0000313" key="12">
    <source>
        <dbReference type="EMBL" id="NHN26588.1"/>
    </source>
</evidence>
<dbReference type="PANTHER" id="PTHR33446:SF2">
    <property type="entry name" value="PROTEIN TONB"/>
    <property type="match status" value="1"/>
</dbReference>
<dbReference type="InterPro" id="IPR037682">
    <property type="entry name" value="TonB_C"/>
</dbReference>
<keyword evidence="8 10" id="KW-1133">Transmembrane helix</keyword>
<feature type="transmembrane region" description="Helical" evidence="10">
    <location>
        <begin position="37"/>
        <end position="57"/>
    </location>
</feature>
<organism evidence="12 13">
    <name type="scientific">Flavobacterium jejuense</name>
    <dbReference type="NCBI Taxonomy" id="1544455"/>
    <lineage>
        <taxon>Bacteria</taxon>
        <taxon>Pseudomonadati</taxon>
        <taxon>Bacteroidota</taxon>
        <taxon>Flavobacteriia</taxon>
        <taxon>Flavobacteriales</taxon>
        <taxon>Flavobacteriaceae</taxon>
        <taxon>Flavobacterium</taxon>
    </lineage>
</organism>
<evidence type="ECO:0000259" key="11">
    <source>
        <dbReference type="PROSITE" id="PS52015"/>
    </source>
</evidence>
<evidence type="ECO:0000256" key="1">
    <source>
        <dbReference type="ARBA" id="ARBA00004383"/>
    </source>
</evidence>
<feature type="transmembrane region" description="Helical" evidence="10">
    <location>
        <begin position="92"/>
        <end position="110"/>
    </location>
</feature>
<dbReference type="PANTHER" id="PTHR33446">
    <property type="entry name" value="PROTEIN TONB-RELATED"/>
    <property type="match status" value="1"/>
</dbReference>
<feature type="domain" description="TonB C-terminal" evidence="11">
    <location>
        <begin position="339"/>
        <end position="430"/>
    </location>
</feature>
<keyword evidence="3" id="KW-0813">Transport</keyword>
<dbReference type="Pfam" id="PF03544">
    <property type="entry name" value="TonB_C"/>
    <property type="match status" value="1"/>
</dbReference>
<evidence type="ECO:0000256" key="6">
    <source>
        <dbReference type="ARBA" id="ARBA00022692"/>
    </source>
</evidence>
<protein>
    <submittedName>
        <fullName evidence="12">TonB family protein</fullName>
    </submittedName>
</protein>
<dbReference type="Pfam" id="PF05569">
    <property type="entry name" value="Peptidase_M56"/>
    <property type="match status" value="1"/>
</dbReference>
<evidence type="ECO:0000313" key="13">
    <source>
        <dbReference type="Proteomes" id="UP000817854"/>
    </source>
</evidence>
<dbReference type="NCBIfam" id="TIGR01352">
    <property type="entry name" value="tonB_Cterm"/>
    <property type="match status" value="1"/>
</dbReference>
<comment type="similarity">
    <text evidence="2">Belongs to the TonB family.</text>
</comment>
<evidence type="ECO:0000256" key="4">
    <source>
        <dbReference type="ARBA" id="ARBA00022475"/>
    </source>
</evidence>
<comment type="subcellular location">
    <subcellularLocation>
        <location evidence="1">Cell inner membrane</location>
        <topology evidence="1">Single-pass membrane protein</topology>
        <orientation evidence="1">Periplasmic side</orientation>
    </subcellularLocation>
</comment>
<gene>
    <name evidence="12" type="ORF">FIA58_012960</name>
</gene>
<accession>A0ABX0ISA9</accession>
<reference evidence="12 13" key="3">
    <citation type="submission" date="2020-02" db="EMBL/GenBank/DDBJ databases">
        <title>Flavobacterium profundi sp. nov., isolated from a deep-sea seamount.</title>
        <authorList>
            <person name="Zhang D.-C."/>
        </authorList>
    </citation>
    <scope>NUCLEOTIDE SEQUENCE [LARGE SCALE GENOMIC DNA]</scope>
    <source>
        <strain evidence="12 13">EC11</strain>
    </source>
</reference>
<dbReference type="Gene3D" id="3.30.1150.10">
    <property type="match status" value="1"/>
</dbReference>
<evidence type="ECO:0000256" key="5">
    <source>
        <dbReference type="ARBA" id="ARBA00022519"/>
    </source>
</evidence>
<evidence type="ECO:0000256" key="9">
    <source>
        <dbReference type="ARBA" id="ARBA00023136"/>
    </source>
</evidence>
<keyword evidence="4" id="KW-1003">Cell membrane</keyword>
<reference evidence="12 13" key="2">
    <citation type="submission" date="2019-05" db="EMBL/GenBank/DDBJ databases">
        <authorList>
            <person name="Lianzixin W."/>
        </authorList>
    </citation>
    <scope>NUCLEOTIDE SEQUENCE [LARGE SCALE GENOMIC DNA]</scope>
    <source>
        <strain evidence="12 13">EC11</strain>
    </source>
</reference>
<comment type="caution">
    <text evidence="12">The sequence shown here is derived from an EMBL/GenBank/DDBJ whole genome shotgun (WGS) entry which is preliminary data.</text>
</comment>
<dbReference type="Proteomes" id="UP000817854">
    <property type="component" value="Unassembled WGS sequence"/>
</dbReference>
<reference evidence="13" key="1">
    <citation type="submission" date="2019-05" db="EMBL/GenBank/DDBJ databases">
        <title>Flavobacterium profundi sp. nov., isolated from a deep-sea seamount.</title>
        <authorList>
            <person name="Zhang D.-C."/>
        </authorList>
    </citation>
    <scope>NUCLEOTIDE SEQUENCE [LARGE SCALE GENOMIC DNA]</scope>
    <source>
        <strain evidence="13">EC11</strain>
    </source>
</reference>
<feature type="transmembrane region" description="Helical" evidence="10">
    <location>
        <begin position="261"/>
        <end position="280"/>
    </location>
</feature>
<dbReference type="InterPro" id="IPR006260">
    <property type="entry name" value="TonB/TolA_C"/>
</dbReference>
<evidence type="ECO:0000256" key="10">
    <source>
        <dbReference type="SAM" id="Phobius"/>
    </source>
</evidence>
<keyword evidence="7" id="KW-0653">Protein transport</keyword>
<dbReference type="PROSITE" id="PS52015">
    <property type="entry name" value="TONB_CTD"/>
    <property type="match status" value="1"/>
</dbReference>
<dbReference type="InterPro" id="IPR008756">
    <property type="entry name" value="Peptidase_M56"/>
</dbReference>
<dbReference type="InterPro" id="IPR051045">
    <property type="entry name" value="TonB-dependent_transducer"/>
</dbReference>
<proteinExistence type="inferred from homology"/>
<feature type="transmembrane region" description="Helical" evidence="10">
    <location>
        <begin position="6"/>
        <end position="25"/>
    </location>
</feature>
<keyword evidence="13" id="KW-1185">Reference proteome</keyword>
<evidence type="ECO:0000256" key="3">
    <source>
        <dbReference type="ARBA" id="ARBA00022448"/>
    </source>
</evidence>
<keyword evidence="6 10" id="KW-0812">Transmembrane</keyword>
<dbReference type="RefSeq" id="WP_140962907.1">
    <property type="nucleotide sequence ID" value="NZ_VEVQ02000008.1"/>
</dbReference>
<evidence type="ECO:0000256" key="7">
    <source>
        <dbReference type="ARBA" id="ARBA00022927"/>
    </source>
</evidence>
<keyword evidence="5" id="KW-0997">Cell inner membrane</keyword>
<evidence type="ECO:0000256" key="8">
    <source>
        <dbReference type="ARBA" id="ARBA00022989"/>
    </source>
</evidence>